<organism evidence="2 3">
    <name type="scientific">Nocardioides seonyuensis</name>
    <dbReference type="NCBI Taxonomy" id="2518371"/>
    <lineage>
        <taxon>Bacteria</taxon>
        <taxon>Bacillati</taxon>
        <taxon>Actinomycetota</taxon>
        <taxon>Actinomycetes</taxon>
        <taxon>Propionibacteriales</taxon>
        <taxon>Nocardioidaceae</taxon>
        <taxon>Nocardioides</taxon>
    </lineage>
</organism>
<evidence type="ECO:0000256" key="1">
    <source>
        <dbReference type="SAM" id="MobiDB-lite"/>
    </source>
</evidence>
<name>A0A4P7IHE7_9ACTN</name>
<evidence type="ECO:0000313" key="2">
    <source>
        <dbReference type="EMBL" id="QBX56715.1"/>
    </source>
</evidence>
<dbReference type="Proteomes" id="UP000294853">
    <property type="component" value="Chromosome"/>
</dbReference>
<sequence>MSGTRRVPRGYATAAARAPHGVRGGQYVAVPQDEDVVVFVIGMRINRLRRVRSWWPSFVGMPRMLKELEAQPDSGLLGATLLFGGRTLMVVQYWRSAEQLGAYARDTAKSHAPAWAAFNRAAAPTGDVGIFHETYVVPADRIESLYGNMPAFGLGAAVGSVARGQQAPARNTAHERMVSTEPDYEEVS</sequence>
<proteinExistence type="predicted"/>
<protein>
    <submittedName>
        <fullName evidence="2">DUF4188 domain-containing protein</fullName>
    </submittedName>
</protein>
<dbReference type="OrthoDB" id="7566033at2"/>
<accession>A0A4P7IHE7</accession>
<dbReference type="KEGG" id="nsn:EXE58_15450"/>
<gene>
    <name evidence="2" type="ORF">EXE58_15450</name>
</gene>
<dbReference type="InterPro" id="IPR025444">
    <property type="entry name" value="Monooxy_af470"/>
</dbReference>
<dbReference type="Pfam" id="PF13826">
    <property type="entry name" value="Monooxy_af470-like"/>
    <property type="match status" value="1"/>
</dbReference>
<dbReference type="AlphaFoldDB" id="A0A4P7IHE7"/>
<dbReference type="RefSeq" id="WP_135268700.1">
    <property type="nucleotide sequence ID" value="NZ_CP038436.1"/>
</dbReference>
<dbReference type="EMBL" id="CP038436">
    <property type="protein sequence ID" value="QBX56715.1"/>
    <property type="molecule type" value="Genomic_DNA"/>
</dbReference>
<feature type="region of interest" description="Disordered" evidence="1">
    <location>
        <begin position="165"/>
        <end position="188"/>
    </location>
</feature>
<evidence type="ECO:0000313" key="3">
    <source>
        <dbReference type="Proteomes" id="UP000294853"/>
    </source>
</evidence>
<reference evidence="2 3" key="1">
    <citation type="submission" date="2019-03" db="EMBL/GenBank/DDBJ databases">
        <title>Three New Species of Nocardioides, Nocardioides euryhalodurans sp. nov., Nocardioides seonyuensis sp. nov. and Nocardioides eburneoflavus sp. nov. Iolated from Soil.</title>
        <authorList>
            <person name="Roh S.G."/>
            <person name="Lee C."/>
            <person name="Kim M.-K."/>
            <person name="Kim S.B."/>
        </authorList>
    </citation>
    <scope>NUCLEOTIDE SEQUENCE [LARGE SCALE GENOMIC DNA]</scope>
    <source>
        <strain evidence="2 3">MMS17-SY207-3</strain>
    </source>
</reference>
<keyword evidence="3" id="KW-1185">Reference proteome</keyword>